<dbReference type="Proteomes" id="UP001595839">
    <property type="component" value="Unassembled WGS sequence"/>
</dbReference>
<protein>
    <submittedName>
        <fullName evidence="5">Response regulator transcription factor</fullName>
    </submittedName>
</protein>
<dbReference type="SUPFAM" id="SSF46894">
    <property type="entry name" value="C-terminal effector domain of the bipartite response regulators"/>
    <property type="match status" value="1"/>
</dbReference>
<organism evidence="5 6">
    <name type="scientific">Streptomyces vulcanius</name>
    <dbReference type="NCBI Taxonomy" id="1441876"/>
    <lineage>
        <taxon>Bacteria</taxon>
        <taxon>Bacillati</taxon>
        <taxon>Actinomycetota</taxon>
        <taxon>Actinomycetes</taxon>
        <taxon>Kitasatosporales</taxon>
        <taxon>Streptomycetaceae</taxon>
        <taxon>Streptomyces</taxon>
    </lineage>
</organism>
<evidence type="ECO:0000256" key="1">
    <source>
        <dbReference type="ARBA" id="ARBA00023015"/>
    </source>
</evidence>
<dbReference type="EMBL" id="JBHSFK010000041">
    <property type="protein sequence ID" value="MFC4506187.1"/>
    <property type="molecule type" value="Genomic_DNA"/>
</dbReference>
<dbReference type="InterPro" id="IPR039420">
    <property type="entry name" value="WalR-like"/>
</dbReference>
<keyword evidence="1" id="KW-0805">Transcription regulation</keyword>
<dbReference type="PANTHER" id="PTHR43214">
    <property type="entry name" value="TWO-COMPONENT RESPONSE REGULATOR"/>
    <property type="match status" value="1"/>
</dbReference>
<sequence>MPRSASTLTVRVAIHAPDAVIRVGLANHLQFDRRITEVPPSSTGEADVTVVAVDSADAGTLDVLAALSDRGDSRFVLVVGRQWQTNIFTAVDRGVRAVLWRDSFTPAAFVRALITVAEGGGSFPPALQGVLMEQVQWTHRKVLTPHGLTASGVTPREADVLRLIADGKELSEIAELLSYSERTIKYILSGLMKRLELRNRAHAVAHAIRSGLI</sequence>
<gene>
    <name evidence="5" type="ORF">ACFPIH_43240</name>
</gene>
<dbReference type="InterPro" id="IPR000792">
    <property type="entry name" value="Tscrpt_reg_LuxR_C"/>
</dbReference>
<keyword evidence="2" id="KW-0238">DNA-binding</keyword>
<dbReference type="PRINTS" id="PR00038">
    <property type="entry name" value="HTHLUXR"/>
</dbReference>
<accession>A0ABV9B4U6</accession>
<reference evidence="6" key="1">
    <citation type="journal article" date="2019" name="Int. J. Syst. Evol. Microbiol.">
        <title>The Global Catalogue of Microorganisms (GCM) 10K type strain sequencing project: providing services to taxonomists for standard genome sequencing and annotation.</title>
        <authorList>
            <consortium name="The Broad Institute Genomics Platform"/>
            <consortium name="The Broad Institute Genome Sequencing Center for Infectious Disease"/>
            <person name="Wu L."/>
            <person name="Ma J."/>
        </authorList>
    </citation>
    <scope>NUCLEOTIDE SEQUENCE [LARGE SCALE GENOMIC DNA]</scope>
    <source>
        <strain evidence="6">CGMCC 4.7177</strain>
    </source>
</reference>
<name>A0ABV9B4U6_9ACTN</name>
<dbReference type="CDD" id="cd06170">
    <property type="entry name" value="LuxR_C_like"/>
    <property type="match status" value="1"/>
</dbReference>
<dbReference type="PANTHER" id="PTHR43214:SF24">
    <property type="entry name" value="TRANSCRIPTIONAL REGULATORY PROTEIN NARL-RELATED"/>
    <property type="match status" value="1"/>
</dbReference>
<dbReference type="SMART" id="SM00421">
    <property type="entry name" value="HTH_LUXR"/>
    <property type="match status" value="1"/>
</dbReference>
<evidence type="ECO:0000256" key="3">
    <source>
        <dbReference type="ARBA" id="ARBA00023163"/>
    </source>
</evidence>
<proteinExistence type="predicted"/>
<dbReference type="InterPro" id="IPR016032">
    <property type="entry name" value="Sig_transdc_resp-reg_C-effctor"/>
</dbReference>
<dbReference type="Gene3D" id="3.40.50.2300">
    <property type="match status" value="1"/>
</dbReference>
<dbReference type="Pfam" id="PF00196">
    <property type="entry name" value="GerE"/>
    <property type="match status" value="1"/>
</dbReference>
<evidence type="ECO:0000256" key="2">
    <source>
        <dbReference type="ARBA" id="ARBA00023125"/>
    </source>
</evidence>
<comment type="caution">
    <text evidence="5">The sequence shown here is derived from an EMBL/GenBank/DDBJ whole genome shotgun (WGS) entry which is preliminary data.</text>
</comment>
<evidence type="ECO:0000313" key="5">
    <source>
        <dbReference type="EMBL" id="MFC4506187.1"/>
    </source>
</evidence>
<evidence type="ECO:0000259" key="4">
    <source>
        <dbReference type="PROSITE" id="PS50043"/>
    </source>
</evidence>
<keyword evidence="3" id="KW-0804">Transcription</keyword>
<feature type="domain" description="HTH luxR-type" evidence="4">
    <location>
        <begin position="146"/>
        <end position="211"/>
    </location>
</feature>
<dbReference type="PROSITE" id="PS50043">
    <property type="entry name" value="HTH_LUXR_2"/>
    <property type="match status" value="1"/>
</dbReference>
<keyword evidence="6" id="KW-1185">Reference proteome</keyword>
<dbReference type="RefSeq" id="WP_381183853.1">
    <property type="nucleotide sequence ID" value="NZ_JBHSFK010000041.1"/>
</dbReference>
<evidence type="ECO:0000313" key="6">
    <source>
        <dbReference type="Proteomes" id="UP001595839"/>
    </source>
</evidence>